<organism evidence="1 2">
    <name type="scientific">Microcystis aeruginosa PCC 7806SL</name>
    <dbReference type="NCBI Taxonomy" id="1903187"/>
    <lineage>
        <taxon>Bacteria</taxon>
        <taxon>Bacillati</taxon>
        <taxon>Cyanobacteriota</taxon>
        <taxon>Cyanophyceae</taxon>
        <taxon>Oscillatoriophycideae</taxon>
        <taxon>Chroococcales</taxon>
        <taxon>Microcystaceae</taxon>
        <taxon>Microcystis</taxon>
    </lineage>
</organism>
<name>A0AB33BW47_MICA7</name>
<dbReference type="AlphaFoldDB" id="A0AB33BW47"/>
<gene>
    <name evidence="1" type="ORF">BH695_0542</name>
</gene>
<accession>A0AB33BW47</accession>
<evidence type="ECO:0000313" key="1">
    <source>
        <dbReference type="EMBL" id="ARI79823.1"/>
    </source>
</evidence>
<keyword evidence="2" id="KW-1185">Reference proteome</keyword>
<proteinExistence type="predicted"/>
<dbReference type="EMBL" id="CP020771">
    <property type="protein sequence ID" value="ARI79823.1"/>
    <property type="molecule type" value="Genomic_DNA"/>
</dbReference>
<protein>
    <submittedName>
        <fullName evidence="1">Uncharacterized protein</fullName>
    </submittedName>
</protein>
<sequence>MIQLNFAAFILGDAEVLMIRSNFRFLSLQLRNFSINL</sequence>
<reference evidence="1 2" key="1">
    <citation type="journal article" date="2018" name="Harmful Algae">
        <title>The highly heterogeneous methylated genomes and diverse restriction-modification systems of bloom-forming Microcystis.</title>
        <authorList>
            <person name="Zhao L."/>
            <person name="Song Y."/>
            <person name="Li L."/>
            <person name="Gan N."/>
            <person name="Brand J.J."/>
            <person name="Song L."/>
        </authorList>
    </citation>
    <scope>NUCLEOTIDE SEQUENCE [LARGE SCALE GENOMIC DNA]</scope>
    <source>
        <strain evidence="1 2">PCC 7806SL</strain>
    </source>
</reference>
<dbReference type="Proteomes" id="UP000192439">
    <property type="component" value="Chromosome"/>
</dbReference>
<evidence type="ECO:0000313" key="2">
    <source>
        <dbReference type="Proteomes" id="UP000192439"/>
    </source>
</evidence>